<evidence type="ECO:0000313" key="2">
    <source>
        <dbReference type="EMBL" id="QGZ93915.1"/>
    </source>
</evidence>
<dbReference type="AlphaFoldDB" id="A0A6I6MGR2"/>
<feature type="transmembrane region" description="Helical" evidence="1">
    <location>
        <begin position="7"/>
        <end position="26"/>
    </location>
</feature>
<keyword evidence="1" id="KW-0472">Membrane</keyword>
<keyword evidence="1" id="KW-1133">Transmembrane helix</keyword>
<feature type="transmembrane region" description="Helical" evidence="1">
    <location>
        <begin position="62"/>
        <end position="82"/>
    </location>
</feature>
<reference evidence="3" key="1">
    <citation type="submission" date="2019-12" db="EMBL/GenBank/DDBJ databases">
        <title>Complete genome of Terracaulis silvestris 0127_4.</title>
        <authorList>
            <person name="Vieira S."/>
            <person name="Riedel T."/>
            <person name="Sproer C."/>
            <person name="Pascual J."/>
            <person name="Boedeker C."/>
            <person name="Overmann J."/>
        </authorList>
    </citation>
    <scope>NUCLEOTIDE SEQUENCE [LARGE SCALE GENOMIC DNA]</scope>
    <source>
        <strain evidence="3">0127_4</strain>
    </source>
</reference>
<organism evidence="2 3">
    <name type="scientific">Terricaulis silvestris</name>
    <dbReference type="NCBI Taxonomy" id="2686094"/>
    <lineage>
        <taxon>Bacteria</taxon>
        <taxon>Pseudomonadati</taxon>
        <taxon>Pseudomonadota</taxon>
        <taxon>Alphaproteobacteria</taxon>
        <taxon>Caulobacterales</taxon>
        <taxon>Caulobacteraceae</taxon>
        <taxon>Terricaulis</taxon>
    </lineage>
</organism>
<name>A0A6I6MGR2_9CAUL</name>
<keyword evidence="1" id="KW-0812">Transmembrane</keyword>
<accession>A0A6I6MGR2</accession>
<proteinExistence type="predicted"/>
<evidence type="ECO:0000313" key="3">
    <source>
        <dbReference type="Proteomes" id="UP000431269"/>
    </source>
</evidence>
<feature type="transmembrane region" description="Helical" evidence="1">
    <location>
        <begin position="32"/>
        <end position="50"/>
    </location>
</feature>
<dbReference type="Proteomes" id="UP000431269">
    <property type="component" value="Chromosome"/>
</dbReference>
<keyword evidence="3" id="KW-1185">Reference proteome</keyword>
<evidence type="ECO:0000256" key="1">
    <source>
        <dbReference type="SAM" id="Phobius"/>
    </source>
</evidence>
<dbReference type="RefSeq" id="WP_158764897.1">
    <property type="nucleotide sequence ID" value="NZ_CP047045.1"/>
</dbReference>
<sequence length="90" mass="9165">MAARKPNLAAAGADFGFAVLALVLGWSGAPLAGFALCLLAAMAAWAWLRWPALSAMALSTRLTNTALALLMIGAVLGVAYWLGLALGGHN</sequence>
<dbReference type="EMBL" id="CP047045">
    <property type="protein sequence ID" value="QGZ93915.1"/>
    <property type="molecule type" value="Genomic_DNA"/>
</dbReference>
<protein>
    <submittedName>
        <fullName evidence="2">Uncharacterized protein</fullName>
    </submittedName>
</protein>
<gene>
    <name evidence="2" type="ORF">DSM104635_00729</name>
</gene>
<dbReference type="KEGG" id="tsv:DSM104635_00729"/>